<dbReference type="Proteomes" id="UP000053558">
    <property type="component" value="Unassembled WGS sequence"/>
</dbReference>
<dbReference type="OrthoDB" id="406156at2759"/>
<reference evidence="4" key="1">
    <citation type="journal article" date="2012" name="Science">
        <title>The Paleozoic origin of enzymatic lignin decomposition reconstructed from 31 fungal genomes.</title>
        <authorList>
            <person name="Floudas D."/>
            <person name="Binder M."/>
            <person name="Riley R."/>
            <person name="Barry K."/>
            <person name="Blanchette R.A."/>
            <person name="Henrissat B."/>
            <person name="Martinez A.T."/>
            <person name="Otillar R."/>
            <person name="Spatafora J.W."/>
            <person name="Yadav J.S."/>
            <person name="Aerts A."/>
            <person name="Benoit I."/>
            <person name="Boyd A."/>
            <person name="Carlson A."/>
            <person name="Copeland A."/>
            <person name="Coutinho P.M."/>
            <person name="de Vries R.P."/>
            <person name="Ferreira P."/>
            <person name="Findley K."/>
            <person name="Foster B."/>
            <person name="Gaskell J."/>
            <person name="Glotzer D."/>
            <person name="Gorecki P."/>
            <person name="Heitman J."/>
            <person name="Hesse C."/>
            <person name="Hori C."/>
            <person name="Igarashi K."/>
            <person name="Jurgens J.A."/>
            <person name="Kallen N."/>
            <person name="Kersten P."/>
            <person name="Kohler A."/>
            <person name="Kuees U."/>
            <person name="Kumar T.K.A."/>
            <person name="Kuo A."/>
            <person name="LaButti K."/>
            <person name="Larrondo L.F."/>
            <person name="Lindquist E."/>
            <person name="Ling A."/>
            <person name="Lombard V."/>
            <person name="Lucas S."/>
            <person name="Lundell T."/>
            <person name="Martin R."/>
            <person name="McLaughlin D.J."/>
            <person name="Morgenstern I."/>
            <person name="Morin E."/>
            <person name="Murat C."/>
            <person name="Nagy L.G."/>
            <person name="Nolan M."/>
            <person name="Ohm R.A."/>
            <person name="Patyshakuliyeva A."/>
            <person name="Rokas A."/>
            <person name="Ruiz-Duenas F.J."/>
            <person name="Sabat G."/>
            <person name="Salamov A."/>
            <person name="Samejima M."/>
            <person name="Schmutz J."/>
            <person name="Slot J.C."/>
            <person name="St John F."/>
            <person name="Stenlid J."/>
            <person name="Sun H."/>
            <person name="Sun S."/>
            <person name="Syed K."/>
            <person name="Tsang A."/>
            <person name="Wiebenga A."/>
            <person name="Young D."/>
            <person name="Pisabarro A."/>
            <person name="Eastwood D.C."/>
            <person name="Martin F."/>
            <person name="Cullen D."/>
            <person name="Grigoriev I.V."/>
            <person name="Hibbett D.S."/>
        </authorList>
    </citation>
    <scope>NUCLEOTIDE SEQUENCE [LARGE SCALE GENOMIC DNA]</scope>
    <source>
        <strain evidence="4">RWD-64-598 SS2</strain>
    </source>
</reference>
<dbReference type="InterPro" id="IPR050231">
    <property type="entry name" value="Iron_ascorbate_oxido_reductase"/>
</dbReference>
<dbReference type="PRINTS" id="PR00682">
    <property type="entry name" value="IPNSYNTHASE"/>
</dbReference>
<proteinExistence type="predicted"/>
<sequence length="349" mass="40029">MPSLTLPQVPHYQPALPTHEDLPYADLAVIDLSKAHTLEGRTELAAELKNALLTHGFFYVVNHGFSHKQTERMFDIADVPIACVSDEEKLALEGNPRDTGVYSGYKLRQYWHLDAGVRDQQEHYNITRHVNDSRQPEVLVPYLPEVQALIEHMHFSILHPTLRIMALSLELPEETLVKLHDYDGPNGTWLRFQKYFPRTEDDEVKTKNVWMKGHTDIGTLSFLWSQPVAALQILTADEWHWVRYIENALIVNTGDALEFLTGGLYKATIHRVVQPPIDQRGYTRLGINYFCYANRDVKLAPLMESPVLRRTMLQLKCDPSVAPTMREWAVGRIMTYGGTKTELRQGKDE</sequence>
<dbReference type="GeneID" id="19205522"/>
<dbReference type="KEGG" id="cput:CONPUDRAFT_166330"/>
<evidence type="ECO:0000259" key="2">
    <source>
        <dbReference type="Pfam" id="PF14226"/>
    </source>
</evidence>
<dbReference type="Pfam" id="PF03171">
    <property type="entry name" value="2OG-FeII_Oxy"/>
    <property type="match status" value="1"/>
</dbReference>
<name>A0A5M3MKH5_CONPW</name>
<dbReference type="PANTHER" id="PTHR47990">
    <property type="entry name" value="2-OXOGLUTARATE (2OG) AND FE(II)-DEPENDENT OXYGENASE SUPERFAMILY PROTEIN-RELATED"/>
    <property type="match status" value="1"/>
</dbReference>
<protein>
    <submittedName>
        <fullName evidence="3">Clavaminate synthase-like protein</fullName>
    </submittedName>
</protein>
<evidence type="ECO:0000259" key="1">
    <source>
        <dbReference type="Pfam" id="PF03171"/>
    </source>
</evidence>
<dbReference type="OMA" id="EHERPHP"/>
<feature type="non-terminal residue" evidence="3">
    <location>
        <position position="349"/>
    </location>
</feature>
<feature type="domain" description="Isopenicillin N synthase-like Fe(2+) 2OG dioxygenase" evidence="1">
    <location>
        <begin position="192"/>
        <end position="291"/>
    </location>
</feature>
<dbReference type="Pfam" id="PF14226">
    <property type="entry name" value="DIOX_N"/>
    <property type="match status" value="1"/>
</dbReference>
<accession>A0A5M3MKH5</accession>
<keyword evidence="4" id="KW-1185">Reference proteome</keyword>
<dbReference type="EMBL" id="JH711580">
    <property type="protein sequence ID" value="EIW79583.1"/>
    <property type="molecule type" value="Genomic_DNA"/>
</dbReference>
<dbReference type="RefSeq" id="XP_007769972.1">
    <property type="nucleotide sequence ID" value="XM_007771782.1"/>
</dbReference>
<dbReference type="InterPro" id="IPR027443">
    <property type="entry name" value="IPNS-like_sf"/>
</dbReference>
<comment type="caution">
    <text evidence="3">The sequence shown here is derived from an EMBL/GenBank/DDBJ whole genome shotgun (WGS) entry which is preliminary data.</text>
</comment>
<gene>
    <name evidence="3" type="ORF">CONPUDRAFT_166330</name>
</gene>
<feature type="domain" description="Non-haem dioxygenase N-terminal" evidence="2">
    <location>
        <begin position="29"/>
        <end position="133"/>
    </location>
</feature>
<evidence type="ECO:0000313" key="3">
    <source>
        <dbReference type="EMBL" id="EIW79583.1"/>
    </source>
</evidence>
<dbReference type="InterPro" id="IPR026992">
    <property type="entry name" value="DIOX_N"/>
</dbReference>
<dbReference type="InterPro" id="IPR044861">
    <property type="entry name" value="IPNS-like_FE2OG_OXY"/>
</dbReference>
<dbReference type="Gene3D" id="2.60.120.330">
    <property type="entry name" value="B-lactam Antibiotic, Isopenicillin N Synthase, Chain"/>
    <property type="match status" value="1"/>
</dbReference>
<organism evidence="3 4">
    <name type="scientific">Coniophora puteana (strain RWD-64-598)</name>
    <name type="common">Brown rot fungus</name>
    <dbReference type="NCBI Taxonomy" id="741705"/>
    <lineage>
        <taxon>Eukaryota</taxon>
        <taxon>Fungi</taxon>
        <taxon>Dikarya</taxon>
        <taxon>Basidiomycota</taxon>
        <taxon>Agaricomycotina</taxon>
        <taxon>Agaricomycetes</taxon>
        <taxon>Agaricomycetidae</taxon>
        <taxon>Boletales</taxon>
        <taxon>Coniophorineae</taxon>
        <taxon>Coniophoraceae</taxon>
        <taxon>Coniophora</taxon>
    </lineage>
</organism>
<dbReference type="AlphaFoldDB" id="A0A5M3MKH5"/>
<evidence type="ECO:0000313" key="4">
    <source>
        <dbReference type="Proteomes" id="UP000053558"/>
    </source>
</evidence>
<dbReference type="SUPFAM" id="SSF51197">
    <property type="entry name" value="Clavaminate synthase-like"/>
    <property type="match status" value="1"/>
</dbReference>